<dbReference type="AlphaFoldDB" id="A0A2W5FDW3"/>
<dbReference type="InterPro" id="IPR001036">
    <property type="entry name" value="Acrflvin-R"/>
</dbReference>
<dbReference type="Gene3D" id="1.20.1640.10">
    <property type="entry name" value="Multidrug efflux transporter AcrB transmembrane domain"/>
    <property type="match status" value="1"/>
</dbReference>
<evidence type="ECO:0000313" key="3">
    <source>
        <dbReference type="Proteomes" id="UP000249739"/>
    </source>
</evidence>
<dbReference type="Pfam" id="PF00873">
    <property type="entry name" value="ACR_tran"/>
    <property type="match status" value="1"/>
</dbReference>
<feature type="transmembrane region" description="Helical" evidence="1">
    <location>
        <begin position="12"/>
        <end position="32"/>
    </location>
</feature>
<evidence type="ECO:0000256" key="1">
    <source>
        <dbReference type="SAM" id="Phobius"/>
    </source>
</evidence>
<organism evidence="2 3">
    <name type="scientific">Micavibrio aeruginosavorus</name>
    <dbReference type="NCBI Taxonomy" id="349221"/>
    <lineage>
        <taxon>Bacteria</taxon>
        <taxon>Pseudomonadati</taxon>
        <taxon>Bdellovibrionota</taxon>
        <taxon>Bdellovibrionia</taxon>
        <taxon>Bdellovibrionales</taxon>
        <taxon>Pseudobdellovibrionaceae</taxon>
        <taxon>Micavibrio</taxon>
    </lineage>
</organism>
<reference evidence="2 3" key="1">
    <citation type="submission" date="2017-08" db="EMBL/GenBank/DDBJ databases">
        <title>Infants hospitalized years apart are colonized by the same room-sourced microbial strains.</title>
        <authorList>
            <person name="Brooks B."/>
            <person name="Olm M.R."/>
            <person name="Firek B.A."/>
            <person name="Baker R."/>
            <person name="Thomas B.C."/>
            <person name="Morowitz M.J."/>
            <person name="Banfield J.F."/>
        </authorList>
    </citation>
    <scope>NUCLEOTIDE SEQUENCE [LARGE SCALE GENOMIC DNA]</scope>
    <source>
        <strain evidence="2">S2_006_000_R2_64</strain>
    </source>
</reference>
<keyword evidence="1" id="KW-0812">Transmembrane</keyword>
<proteinExistence type="predicted"/>
<feature type="non-terminal residue" evidence="2">
    <location>
        <position position="166"/>
    </location>
</feature>
<dbReference type="PANTHER" id="PTHR32063:SF77">
    <property type="entry name" value="ACR FAMILY TRANSPORT PROTEIN"/>
    <property type="match status" value="1"/>
</dbReference>
<gene>
    <name evidence="2" type="ORF">DI586_11365</name>
</gene>
<keyword evidence="1" id="KW-0472">Membrane</keyword>
<dbReference type="PRINTS" id="PR00702">
    <property type="entry name" value="ACRIFLAVINRP"/>
</dbReference>
<evidence type="ECO:0000313" key="2">
    <source>
        <dbReference type="EMBL" id="PZP53123.1"/>
    </source>
</evidence>
<dbReference type="Proteomes" id="UP000249739">
    <property type="component" value="Unassembled WGS sequence"/>
</dbReference>
<sequence length="166" mass="17843">MNFATWSIRNPIPSILLFMMLTFAGIAGFNALPIQNFPDMDLPTVKITLSLPGAAPSQLETEVARKVEDSLATLSGVKHINTSITDGMVSITAEFVLEKPLSDALIETKDAVDSVRSDLPTDLLQPTVSSVTIGADPLVTYAISSSKMDEEGLSWFIDDTLGKTLL</sequence>
<name>A0A2W5FDW3_9BACT</name>
<comment type="caution">
    <text evidence="2">The sequence shown here is derived from an EMBL/GenBank/DDBJ whole genome shotgun (WGS) entry which is preliminary data.</text>
</comment>
<dbReference type="GO" id="GO:0005886">
    <property type="term" value="C:plasma membrane"/>
    <property type="evidence" value="ECO:0007669"/>
    <property type="project" value="TreeGrafter"/>
</dbReference>
<dbReference type="PANTHER" id="PTHR32063">
    <property type="match status" value="1"/>
</dbReference>
<protein>
    <submittedName>
        <fullName evidence="2">RND transporter</fullName>
    </submittedName>
</protein>
<dbReference type="EMBL" id="QFOT01000196">
    <property type="protein sequence ID" value="PZP53123.1"/>
    <property type="molecule type" value="Genomic_DNA"/>
</dbReference>
<keyword evidence="1" id="KW-1133">Transmembrane helix</keyword>
<dbReference type="Gene3D" id="3.30.70.1430">
    <property type="entry name" value="Multidrug efflux transporter AcrB pore domain"/>
    <property type="match status" value="1"/>
</dbReference>
<accession>A0A2W5FDW3</accession>
<dbReference type="Gene3D" id="3.30.70.1320">
    <property type="entry name" value="Multidrug efflux transporter AcrB pore domain like"/>
    <property type="match status" value="1"/>
</dbReference>
<dbReference type="GO" id="GO:0042910">
    <property type="term" value="F:xenobiotic transmembrane transporter activity"/>
    <property type="evidence" value="ECO:0007669"/>
    <property type="project" value="TreeGrafter"/>
</dbReference>
<dbReference type="SUPFAM" id="SSF82693">
    <property type="entry name" value="Multidrug efflux transporter AcrB pore domain, PN1, PN2, PC1 and PC2 subdomains"/>
    <property type="match status" value="1"/>
</dbReference>